<dbReference type="Gene3D" id="2.40.30.10">
    <property type="entry name" value="Translation factors"/>
    <property type="match status" value="1"/>
</dbReference>
<keyword evidence="2" id="KW-1185">Reference proteome</keyword>
<dbReference type="EMBL" id="JWHR01000121">
    <property type="protein sequence ID" value="KHS56191.1"/>
    <property type="molecule type" value="Genomic_DNA"/>
</dbReference>
<dbReference type="STRING" id="1577792.QX51_15660"/>
<accession>A0A0B3VH97</accession>
<evidence type="ECO:0000313" key="2">
    <source>
        <dbReference type="Proteomes" id="UP000031189"/>
    </source>
</evidence>
<name>A0A0B3VH97_9FIRM</name>
<dbReference type="InterPro" id="IPR050353">
    <property type="entry name" value="PyrK_electron_transfer"/>
</dbReference>
<dbReference type="PROSITE" id="PS00197">
    <property type="entry name" value="2FE2S_FER_1"/>
    <property type="match status" value="1"/>
</dbReference>
<protein>
    <submittedName>
        <fullName evidence="1">Uncharacterized protein</fullName>
    </submittedName>
</protein>
<evidence type="ECO:0000313" key="1">
    <source>
        <dbReference type="EMBL" id="KHS56191.1"/>
    </source>
</evidence>
<dbReference type="Proteomes" id="UP000031189">
    <property type="component" value="Unassembled WGS sequence"/>
</dbReference>
<dbReference type="SUPFAM" id="SSF54292">
    <property type="entry name" value="2Fe-2S ferredoxin-like"/>
    <property type="match status" value="1"/>
</dbReference>
<dbReference type="NCBIfam" id="NF004470">
    <property type="entry name" value="PRK05802.1"/>
    <property type="match status" value="1"/>
</dbReference>
<dbReference type="PANTHER" id="PTHR43513:SF3">
    <property type="entry name" value="DIHYDROOROTATE DEHYDROGENASE B (NAD(+)), ELECTRON TRANSFER SUBUNIT-RELATED"/>
    <property type="match status" value="1"/>
</dbReference>
<dbReference type="PANTHER" id="PTHR43513">
    <property type="entry name" value="DIHYDROOROTATE DEHYDROGENASE B (NAD(+)), ELECTRON TRANSFER SUBUNIT"/>
    <property type="match status" value="1"/>
</dbReference>
<dbReference type="OrthoDB" id="1704963at2"/>
<sequence>MERQNNQFCADAGGKYCPCHLAHSGDCIKCSLIRGEKTCECKWQGVCIYNELKHNKIVPVEERHEVLCKIIESKKIENNIYLLKIKIPSFLIKDLFEPGSYVFLKDKNRDSGFFNAPISVMDVDEENNILEVVVVPRGIKTKPLVNCDELIVKAPYFNGIFGLKEIKSNQFDKCLVVLDGLSQVNSLKVIKRLIRNDNEVEVFINEKGKRLEVMEEKIKDMGVNIQLFNLDDKKEILINYIRNNNISFVYSCGLIYFNKSILQLVDSIDDSIKFAIPNNNLICCGEGICGACTMRLNNCRIKTCKAQMNGREFLSNLK</sequence>
<proteinExistence type="predicted"/>
<comment type="caution">
    <text evidence="1">The sequence shown here is derived from an EMBL/GenBank/DDBJ whole genome shotgun (WGS) entry which is preliminary data.</text>
</comment>
<dbReference type="RefSeq" id="WP_039680820.1">
    <property type="nucleotide sequence ID" value="NZ_JWHR01000121.1"/>
</dbReference>
<dbReference type="InterPro" id="IPR036010">
    <property type="entry name" value="2Fe-2S_ferredoxin-like_sf"/>
</dbReference>
<reference evidence="1 2" key="1">
    <citation type="submission" date="2014-12" db="EMBL/GenBank/DDBJ databases">
        <title>Draft genome sequence of Terrisporobacter sp. 08-306576, isolated from the blood culture of a bacteremia patient.</title>
        <authorList>
            <person name="Lund L.C."/>
            <person name="Sydenham T.V."/>
            <person name="Hogh S.V."/>
            <person name="Skov M.N."/>
            <person name="Kemp M."/>
            <person name="Justesen U.S."/>
        </authorList>
    </citation>
    <scope>NUCLEOTIDE SEQUENCE [LARGE SCALE GENOMIC DNA]</scope>
    <source>
        <strain evidence="1 2">08-306576</strain>
    </source>
</reference>
<dbReference type="InterPro" id="IPR017938">
    <property type="entry name" value="Riboflavin_synthase-like_b-brl"/>
</dbReference>
<organism evidence="1 2">
    <name type="scientific">Terrisporobacter othiniensis</name>
    <dbReference type="NCBI Taxonomy" id="1577792"/>
    <lineage>
        <taxon>Bacteria</taxon>
        <taxon>Bacillati</taxon>
        <taxon>Bacillota</taxon>
        <taxon>Clostridia</taxon>
        <taxon>Peptostreptococcales</taxon>
        <taxon>Peptostreptococcaceae</taxon>
        <taxon>Terrisporobacter</taxon>
    </lineage>
</organism>
<dbReference type="SUPFAM" id="SSF63380">
    <property type="entry name" value="Riboflavin synthase domain-like"/>
    <property type="match status" value="1"/>
</dbReference>
<dbReference type="GO" id="GO:0051537">
    <property type="term" value="F:2 iron, 2 sulfur cluster binding"/>
    <property type="evidence" value="ECO:0007669"/>
    <property type="project" value="InterPro"/>
</dbReference>
<gene>
    <name evidence="1" type="ORF">QX51_15660</name>
</gene>
<dbReference type="InterPro" id="IPR006058">
    <property type="entry name" value="2Fe2S_fd_BS"/>
</dbReference>
<dbReference type="AlphaFoldDB" id="A0A0B3VH97"/>